<feature type="compositionally biased region" description="Basic and acidic residues" evidence="1">
    <location>
        <begin position="274"/>
        <end position="318"/>
    </location>
</feature>
<feature type="compositionally biased region" description="Basic residues" evidence="1">
    <location>
        <begin position="127"/>
        <end position="145"/>
    </location>
</feature>
<feature type="non-terminal residue" evidence="2">
    <location>
        <position position="1"/>
    </location>
</feature>
<reference evidence="2" key="1">
    <citation type="submission" date="2020-02" db="EMBL/GenBank/DDBJ databases">
        <authorList>
            <person name="Meier V. D."/>
        </authorList>
    </citation>
    <scope>NUCLEOTIDE SEQUENCE</scope>
    <source>
        <strain evidence="2">AVDCRST_MAG25</strain>
    </source>
</reference>
<feature type="compositionally biased region" description="Basic residues" evidence="1">
    <location>
        <begin position="185"/>
        <end position="195"/>
    </location>
</feature>
<dbReference type="EC" id="6.3.2.4" evidence="2"/>
<feature type="compositionally biased region" description="Basic and acidic residues" evidence="1">
    <location>
        <begin position="245"/>
        <end position="266"/>
    </location>
</feature>
<keyword evidence="2" id="KW-0436">Ligase</keyword>
<accession>A0A6J4SE68</accession>
<organism evidence="2">
    <name type="scientific">uncultured Rubrobacteraceae bacterium</name>
    <dbReference type="NCBI Taxonomy" id="349277"/>
    <lineage>
        <taxon>Bacteria</taxon>
        <taxon>Bacillati</taxon>
        <taxon>Actinomycetota</taxon>
        <taxon>Rubrobacteria</taxon>
        <taxon>Rubrobacterales</taxon>
        <taxon>Rubrobacteraceae</taxon>
        <taxon>environmental samples</taxon>
    </lineage>
</organism>
<name>A0A6J4SE68_9ACTN</name>
<feature type="region of interest" description="Disordered" evidence="1">
    <location>
        <begin position="1"/>
        <end position="318"/>
    </location>
</feature>
<feature type="compositionally biased region" description="Basic residues" evidence="1">
    <location>
        <begin position="21"/>
        <end position="40"/>
    </location>
</feature>
<evidence type="ECO:0000256" key="1">
    <source>
        <dbReference type="SAM" id="MobiDB-lite"/>
    </source>
</evidence>
<feature type="non-terminal residue" evidence="2">
    <location>
        <position position="318"/>
    </location>
</feature>
<feature type="compositionally biased region" description="Low complexity" evidence="1">
    <location>
        <begin position="48"/>
        <end position="62"/>
    </location>
</feature>
<evidence type="ECO:0000313" key="2">
    <source>
        <dbReference type="EMBL" id="CAA9496905.1"/>
    </source>
</evidence>
<feature type="compositionally biased region" description="Basic and acidic residues" evidence="1">
    <location>
        <begin position="203"/>
        <end position="232"/>
    </location>
</feature>
<proteinExistence type="predicted"/>
<sequence length="318" mass="34353">GEDSGLTGRALHGAGSLARHREARRPRPRTARPRGPRAGRRGVDDGAAHGAPPGRGLHLPPRQGRRGRHGAGAPGNPRYPLHGERPALLRPLHGQGLRQARPARPRHPDPAVQDLSEKGDARDGGRRRPRRRGGVPRLPARRQARARGLGARAHARGGPGGAPRCRLRGLRLRREDHPGALGERHRGHHPHRRGPRGGTEGPEPGRDTAARRRLQLRGEVHPGRHGLRDPGRGRAGRSPDPGSDGPRDLRRDGLLERRARGHDPGGRHPLGTGRQDHPRLHRDLDPPPRRRGGGDAVRRPGGDHPGGRAADRGPGEAL</sequence>
<dbReference type="EMBL" id="CADCVI010000254">
    <property type="protein sequence ID" value="CAA9496905.1"/>
    <property type="molecule type" value="Genomic_DNA"/>
</dbReference>
<dbReference type="AlphaFoldDB" id="A0A6J4SE68"/>
<feature type="compositionally biased region" description="Basic and acidic residues" evidence="1">
    <location>
        <begin position="115"/>
        <end position="126"/>
    </location>
</feature>
<protein>
    <submittedName>
        <fullName evidence="2">D-alanine--D-alanine ligase</fullName>
        <ecNumber evidence="2">6.3.2.4</ecNumber>
    </submittedName>
</protein>
<dbReference type="GO" id="GO:0008716">
    <property type="term" value="F:D-alanine-D-alanine ligase activity"/>
    <property type="evidence" value="ECO:0007669"/>
    <property type="project" value="UniProtKB-EC"/>
</dbReference>
<gene>
    <name evidence="2" type="ORF">AVDCRST_MAG25-3690</name>
</gene>
<feature type="compositionally biased region" description="Basic and acidic residues" evidence="1">
    <location>
        <begin position="172"/>
        <end position="184"/>
    </location>
</feature>